<comment type="caution">
    <text evidence="1">The sequence shown here is derived from an EMBL/GenBank/DDBJ whole genome shotgun (WGS) entry which is preliminary data.</text>
</comment>
<keyword evidence="2" id="KW-1185">Reference proteome</keyword>
<evidence type="ECO:0000313" key="1">
    <source>
        <dbReference type="EMBL" id="MFD0997806.1"/>
    </source>
</evidence>
<sequence length="28" mass="3310">MSRLLYGSISKDVVHRANCPVWKYILEM</sequence>
<organism evidence="1 2">
    <name type="scientific">Ohtaekwangia kribbensis</name>
    <dbReference type="NCBI Taxonomy" id="688913"/>
    <lineage>
        <taxon>Bacteria</taxon>
        <taxon>Pseudomonadati</taxon>
        <taxon>Bacteroidota</taxon>
        <taxon>Cytophagia</taxon>
        <taxon>Cytophagales</taxon>
        <taxon>Fulvivirgaceae</taxon>
        <taxon>Ohtaekwangia</taxon>
    </lineage>
</organism>
<proteinExistence type="predicted"/>
<reference evidence="2" key="1">
    <citation type="journal article" date="2019" name="Int. J. Syst. Evol. Microbiol.">
        <title>The Global Catalogue of Microorganisms (GCM) 10K type strain sequencing project: providing services to taxonomists for standard genome sequencing and annotation.</title>
        <authorList>
            <consortium name="The Broad Institute Genomics Platform"/>
            <consortium name="The Broad Institute Genome Sequencing Center for Infectious Disease"/>
            <person name="Wu L."/>
            <person name="Ma J."/>
        </authorList>
    </citation>
    <scope>NUCLEOTIDE SEQUENCE [LARGE SCALE GENOMIC DNA]</scope>
    <source>
        <strain evidence="2">CCUG 58938</strain>
    </source>
</reference>
<protein>
    <submittedName>
        <fullName evidence="1">Uncharacterized protein</fullName>
    </submittedName>
</protein>
<gene>
    <name evidence="1" type="ORF">ACFQ21_00755</name>
</gene>
<accession>A0ABW3JW49</accession>
<dbReference type="EMBL" id="JBHTKA010000001">
    <property type="protein sequence ID" value="MFD0997806.1"/>
    <property type="molecule type" value="Genomic_DNA"/>
</dbReference>
<dbReference type="RefSeq" id="WP_377578232.1">
    <property type="nucleotide sequence ID" value="NZ_JBHTKA010000001.1"/>
</dbReference>
<dbReference type="Proteomes" id="UP001597112">
    <property type="component" value="Unassembled WGS sequence"/>
</dbReference>
<evidence type="ECO:0000313" key="2">
    <source>
        <dbReference type="Proteomes" id="UP001597112"/>
    </source>
</evidence>
<name>A0ABW3JW49_9BACT</name>